<evidence type="ECO:0000259" key="5">
    <source>
        <dbReference type="Pfam" id="PF01258"/>
    </source>
</evidence>
<evidence type="ECO:0000256" key="4">
    <source>
        <dbReference type="PROSITE-ProRule" id="PRU00510"/>
    </source>
</evidence>
<proteinExistence type="predicted"/>
<accession>A0A0F4QLS2</accession>
<reference evidence="6 7" key="1">
    <citation type="journal article" date="2015" name="BMC Genomics">
        <title>Genome mining reveals unlocked bioactive potential of marine Gram-negative bacteria.</title>
        <authorList>
            <person name="Machado H."/>
            <person name="Sonnenschein E.C."/>
            <person name="Melchiorsen J."/>
            <person name="Gram L."/>
        </authorList>
    </citation>
    <scope>NUCLEOTIDE SEQUENCE [LARGE SCALE GENOMIC DNA]</scope>
    <source>
        <strain evidence="6 7">S2471</strain>
    </source>
</reference>
<feature type="domain" description="Zinc finger DksA/TraR C4-type" evidence="5">
    <location>
        <begin position="38"/>
        <end position="70"/>
    </location>
</feature>
<dbReference type="PROSITE" id="PS51128">
    <property type="entry name" value="ZF_DKSA_2"/>
    <property type="match status" value="1"/>
</dbReference>
<dbReference type="SUPFAM" id="SSF57716">
    <property type="entry name" value="Glucocorticoid receptor-like (DNA-binding domain)"/>
    <property type="match status" value="1"/>
</dbReference>
<keyword evidence="1" id="KW-0479">Metal-binding</keyword>
<evidence type="ECO:0000313" key="6">
    <source>
        <dbReference type="EMBL" id="KJZ07597.1"/>
    </source>
</evidence>
<dbReference type="GO" id="GO:0008270">
    <property type="term" value="F:zinc ion binding"/>
    <property type="evidence" value="ECO:0007669"/>
    <property type="project" value="UniProtKB-KW"/>
</dbReference>
<dbReference type="Gene3D" id="1.20.120.910">
    <property type="entry name" value="DksA, coiled-coil domain"/>
    <property type="match status" value="1"/>
</dbReference>
<evidence type="ECO:0000256" key="2">
    <source>
        <dbReference type="ARBA" id="ARBA00022771"/>
    </source>
</evidence>
<dbReference type="InterPro" id="IPR000962">
    <property type="entry name" value="Znf_DskA_TraR"/>
</dbReference>
<feature type="zinc finger region" description="dksA C4-type" evidence="4">
    <location>
        <begin position="41"/>
        <end position="65"/>
    </location>
</feature>
<dbReference type="PANTHER" id="PTHR38777:SF1">
    <property type="entry name" value="DNAK SUPPRESSOR PROTEIN"/>
    <property type="match status" value="1"/>
</dbReference>
<evidence type="ECO:0000256" key="1">
    <source>
        <dbReference type="ARBA" id="ARBA00022723"/>
    </source>
</evidence>
<sequence length="79" mass="9161">MEGQRLDIVDKAQVIREQELERALNENRAHFVGEDVDFLHCLECGVEIPSERRAAIHRCKLCVDCQTSQEAQAKHYRKP</sequence>
<dbReference type="AlphaFoldDB" id="A0A0F4QLS2"/>
<gene>
    <name evidence="6" type="ORF">TW77_14975</name>
</gene>
<dbReference type="Proteomes" id="UP000033452">
    <property type="component" value="Unassembled WGS sequence"/>
</dbReference>
<keyword evidence="2" id="KW-0863">Zinc-finger</keyword>
<comment type="caution">
    <text evidence="6">The sequence shown here is derived from an EMBL/GenBank/DDBJ whole genome shotgun (WGS) entry which is preliminary data.</text>
</comment>
<organism evidence="6 7">
    <name type="scientific">Pseudoalteromonas rubra</name>
    <dbReference type="NCBI Taxonomy" id="43658"/>
    <lineage>
        <taxon>Bacteria</taxon>
        <taxon>Pseudomonadati</taxon>
        <taxon>Pseudomonadota</taxon>
        <taxon>Gammaproteobacteria</taxon>
        <taxon>Alteromonadales</taxon>
        <taxon>Pseudoalteromonadaceae</taxon>
        <taxon>Pseudoalteromonas</taxon>
    </lineage>
</organism>
<protein>
    <submittedName>
        <fullName evidence="6">Conjugal transfer protein TraR</fullName>
    </submittedName>
</protein>
<dbReference type="GO" id="GO:1900378">
    <property type="term" value="P:positive regulation of secondary metabolite biosynthetic process"/>
    <property type="evidence" value="ECO:0007669"/>
    <property type="project" value="TreeGrafter"/>
</dbReference>
<dbReference type="PATRIC" id="fig|43658.5.peg.3167"/>
<name>A0A0F4QLS2_9GAMM</name>
<dbReference type="EMBL" id="JXYA01000034">
    <property type="protein sequence ID" value="KJZ07597.1"/>
    <property type="molecule type" value="Genomic_DNA"/>
</dbReference>
<evidence type="ECO:0000256" key="3">
    <source>
        <dbReference type="ARBA" id="ARBA00022833"/>
    </source>
</evidence>
<evidence type="ECO:0000313" key="7">
    <source>
        <dbReference type="Proteomes" id="UP000033452"/>
    </source>
</evidence>
<keyword evidence="7" id="KW-1185">Reference proteome</keyword>
<dbReference type="Pfam" id="PF01258">
    <property type="entry name" value="zf-dskA_traR"/>
    <property type="match status" value="1"/>
</dbReference>
<keyword evidence="3" id="KW-0862">Zinc</keyword>
<dbReference type="PANTHER" id="PTHR38777">
    <property type="entry name" value="FELS-2 PROPHAGE PROTEIN"/>
    <property type="match status" value="1"/>
</dbReference>